<dbReference type="PANTHER" id="PTHR30146:SF109">
    <property type="entry name" value="HTH-TYPE TRANSCRIPTIONAL REGULATOR GALS"/>
    <property type="match status" value="1"/>
</dbReference>
<dbReference type="SUPFAM" id="SSF53822">
    <property type="entry name" value="Periplasmic binding protein-like I"/>
    <property type="match status" value="1"/>
</dbReference>
<dbReference type="OrthoDB" id="6619319at2"/>
<dbReference type="Pfam" id="PF00532">
    <property type="entry name" value="Peripla_BP_1"/>
    <property type="match status" value="1"/>
</dbReference>
<dbReference type="PROSITE" id="PS50932">
    <property type="entry name" value="HTH_LACI_2"/>
    <property type="match status" value="1"/>
</dbReference>
<sequence length="340" mass="38118">MSRAKSGDRKFQQPTADDVARLAGVSKWTVLRAFKENASISPESREAVLTAANQLGFRPNLLARGLKQRSTKIIGVVADEFSNPHTLRMLKEVTQQLNERGYMTLLLNIESPENYQSVLQMAGQLQVDGIIYLATIVSDELLVVAESLHHIRAIHVFRNTDSADVEVVNNDGFKAGQALGQVLLSENYQRYGYMKGPDTASNHLLRMEGYEACLASQGQSLEVVLVAGHYDRDLAYQCMMAYLHETPADQRIDALFCENDVLAFGAIQAIRDFSPDLHIGVVGFDDIDESHSSTWELTSWNQRADLQTAEAINRLLDDRIDEGGEWQKGELRLRRSHLRK</sequence>
<dbReference type="Gene3D" id="1.10.260.40">
    <property type="entry name" value="lambda repressor-like DNA-binding domains"/>
    <property type="match status" value="1"/>
</dbReference>
<dbReference type="InterPro" id="IPR001761">
    <property type="entry name" value="Peripla_BP/Lac1_sug-bd_dom"/>
</dbReference>
<keyword evidence="2" id="KW-0238">DNA-binding</keyword>
<dbReference type="STRING" id="55209.HA50_23445"/>
<protein>
    <submittedName>
        <fullName evidence="5">LacI family transcriptional regulator</fullName>
    </submittedName>
</protein>
<dbReference type="Pfam" id="PF00356">
    <property type="entry name" value="LacI"/>
    <property type="match status" value="1"/>
</dbReference>
<organism evidence="5 6">
    <name type="scientific">Pantoea cypripedii</name>
    <name type="common">Pectobacterium cypripedii</name>
    <name type="synonym">Erwinia cypripedii</name>
    <dbReference type="NCBI Taxonomy" id="55209"/>
    <lineage>
        <taxon>Bacteria</taxon>
        <taxon>Pseudomonadati</taxon>
        <taxon>Pseudomonadota</taxon>
        <taxon>Gammaproteobacteria</taxon>
        <taxon>Enterobacterales</taxon>
        <taxon>Erwiniaceae</taxon>
        <taxon>Pantoea</taxon>
    </lineage>
</organism>
<keyword evidence="3" id="KW-0804">Transcription</keyword>
<dbReference type="SUPFAM" id="SSF47413">
    <property type="entry name" value="lambda repressor-like DNA-binding domains"/>
    <property type="match status" value="1"/>
</dbReference>
<comment type="caution">
    <text evidence="5">The sequence shown here is derived from an EMBL/GenBank/DDBJ whole genome shotgun (WGS) entry which is preliminary data.</text>
</comment>
<reference evidence="5 6" key="1">
    <citation type="journal article" date="2017" name="Antonie Van Leeuwenhoek">
        <title>Phylogenomic resolution of the bacterial genus Pantoea and its relationship with Erwinia and Tatumella.</title>
        <authorList>
            <person name="Palmer M."/>
            <person name="Steenkamp E.T."/>
            <person name="Coetzee M.P."/>
            <person name="Chan W.Y."/>
            <person name="van Zyl E."/>
            <person name="De Maayer P."/>
            <person name="Coutinho T.A."/>
            <person name="Blom J."/>
            <person name="Smits T.H."/>
            <person name="Duffy B."/>
            <person name="Venter S.N."/>
        </authorList>
    </citation>
    <scope>NUCLEOTIDE SEQUENCE [LARGE SCALE GENOMIC DNA]</scope>
    <source>
        <strain evidence="5 6">LMG 2657</strain>
    </source>
</reference>
<keyword evidence="1" id="KW-0805">Transcription regulation</keyword>
<feature type="domain" description="HTH lacI-type" evidence="4">
    <location>
        <begin position="14"/>
        <end position="68"/>
    </location>
</feature>
<dbReference type="InterPro" id="IPR028082">
    <property type="entry name" value="Peripla_BP_I"/>
</dbReference>
<evidence type="ECO:0000256" key="2">
    <source>
        <dbReference type="ARBA" id="ARBA00023125"/>
    </source>
</evidence>
<dbReference type="CDD" id="cd01392">
    <property type="entry name" value="HTH_LacI"/>
    <property type="match status" value="1"/>
</dbReference>
<dbReference type="Proteomes" id="UP000193749">
    <property type="component" value="Unassembled WGS sequence"/>
</dbReference>
<dbReference type="InterPro" id="IPR010982">
    <property type="entry name" value="Lambda_DNA-bd_dom_sf"/>
</dbReference>
<dbReference type="AlphaFoldDB" id="A0A1X1ELB8"/>
<evidence type="ECO:0000256" key="3">
    <source>
        <dbReference type="ARBA" id="ARBA00023163"/>
    </source>
</evidence>
<dbReference type="EMBL" id="MLJI01000002">
    <property type="protein sequence ID" value="ORM89574.1"/>
    <property type="molecule type" value="Genomic_DNA"/>
</dbReference>
<evidence type="ECO:0000313" key="6">
    <source>
        <dbReference type="Proteomes" id="UP000193749"/>
    </source>
</evidence>
<dbReference type="PANTHER" id="PTHR30146">
    <property type="entry name" value="LACI-RELATED TRANSCRIPTIONAL REPRESSOR"/>
    <property type="match status" value="1"/>
</dbReference>
<evidence type="ECO:0000313" key="5">
    <source>
        <dbReference type="EMBL" id="ORM89574.1"/>
    </source>
</evidence>
<name>A0A1X1ELB8_PANCY</name>
<dbReference type="GO" id="GO:0000976">
    <property type="term" value="F:transcription cis-regulatory region binding"/>
    <property type="evidence" value="ECO:0007669"/>
    <property type="project" value="TreeGrafter"/>
</dbReference>
<gene>
    <name evidence="5" type="ORF">HA50_23445</name>
</gene>
<dbReference type="Gene3D" id="3.40.50.2300">
    <property type="match status" value="2"/>
</dbReference>
<dbReference type="SMART" id="SM00354">
    <property type="entry name" value="HTH_LACI"/>
    <property type="match status" value="1"/>
</dbReference>
<accession>A0A1X1ELB8</accession>
<dbReference type="GO" id="GO:0003700">
    <property type="term" value="F:DNA-binding transcription factor activity"/>
    <property type="evidence" value="ECO:0007669"/>
    <property type="project" value="TreeGrafter"/>
</dbReference>
<dbReference type="InterPro" id="IPR000843">
    <property type="entry name" value="HTH_LacI"/>
</dbReference>
<evidence type="ECO:0000259" key="4">
    <source>
        <dbReference type="PROSITE" id="PS50932"/>
    </source>
</evidence>
<dbReference type="RefSeq" id="WP_084879291.1">
    <property type="nucleotide sequence ID" value="NZ_JAGGMY010000005.1"/>
</dbReference>
<proteinExistence type="predicted"/>
<evidence type="ECO:0000256" key="1">
    <source>
        <dbReference type="ARBA" id="ARBA00023015"/>
    </source>
</evidence>
<keyword evidence="6" id="KW-1185">Reference proteome</keyword>